<keyword evidence="3" id="KW-0460">Magnesium</keyword>
<dbReference type="InterPro" id="IPR029065">
    <property type="entry name" value="Enolase_C-like"/>
</dbReference>
<keyword evidence="6" id="KW-1185">Reference proteome</keyword>
<dbReference type="PROSITE" id="PS00909">
    <property type="entry name" value="MR_MLE_2"/>
    <property type="match status" value="1"/>
</dbReference>
<evidence type="ECO:0000256" key="3">
    <source>
        <dbReference type="ARBA" id="ARBA00022842"/>
    </source>
</evidence>
<dbReference type="GO" id="GO:0000287">
    <property type="term" value="F:magnesium ion binding"/>
    <property type="evidence" value="ECO:0007669"/>
    <property type="project" value="TreeGrafter"/>
</dbReference>
<sequence>MLNNGFPAYTTSAAWIGYKDDEIRQRCRKALSEGFTHFKAKVGDNLEDDKRRLKLIRDEIGYDKYLMVDANQKWGVNEAIEWMKELSTFKLLWIEEPTSPDDVLGHLKISKVSVTSDLK</sequence>
<dbReference type="AlphaFoldDB" id="A0A443QV06"/>
<dbReference type="GO" id="GO:0016836">
    <property type="term" value="F:hydro-lyase activity"/>
    <property type="evidence" value="ECO:0007669"/>
    <property type="project" value="TreeGrafter"/>
</dbReference>
<dbReference type="InterPro" id="IPR013342">
    <property type="entry name" value="Mandelate_racemase_C"/>
</dbReference>
<dbReference type="EMBL" id="NCKV01051735">
    <property type="protein sequence ID" value="RWS06850.1"/>
    <property type="molecule type" value="Genomic_DNA"/>
</dbReference>
<evidence type="ECO:0000256" key="1">
    <source>
        <dbReference type="ARBA" id="ARBA00001946"/>
    </source>
</evidence>
<evidence type="ECO:0000256" key="2">
    <source>
        <dbReference type="ARBA" id="ARBA00022723"/>
    </source>
</evidence>
<dbReference type="Gene3D" id="3.20.20.120">
    <property type="entry name" value="Enolase-like C-terminal domain"/>
    <property type="match status" value="1"/>
</dbReference>
<organism evidence="5 6">
    <name type="scientific">Leptotrombidium deliense</name>
    <dbReference type="NCBI Taxonomy" id="299467"/>
    <lineage>
        <taxon>Eukaryota</taxon>
        <taxon>Metazoa</taxon>
        <taxon>Ecdysozoa</taxon>
        <taxon>Arthropoda</taxon>
        <taxon>Chelicerata</taxon>
        <taxon>Arachnida</taxon>
        <taxon>Acari</taxon>
        <taxon>Acariformes</taxon>
        <taxon>Trombidiformes</taxon>
        <taxon>Prostigmata</taxon>
        <taxon>Anystina</taxon>
        <taxon>Parasitengona</taxon>
        <taxon>Trombiculoidea</taxon>
        <taxon>Trombiculidae</taxon>
        <taxon>Leptotrombidium</taxon>
    </lineage>
</organism>
<proteinExistence type="predicted"/>
<feature type="domain" description="Mandelate racemase/muconate lactonizing enzyme C-terminal" evidence="4">
    <location>
        <begin position="20"/>
        <end position="116"/>
    </location>
</feature>
<evidence type="ECO:0000313" key="5">
    <source>
        <dbReference type="EMBL" id="RWS06850.1"/>
    </source>
</evidence>
<accession>A0A443QV06</accession>
<keyword evidence="2" id="KW-0479">Metal-binding</keyword>
<dbReference type="PANTHER" id="PTHR13794:SF58">
    <property type="entry name" value="MITOCHONDRIAL ENOLASE SUPERFAMILY MEMBER 1"/>
    <property type="match status" value="1"/>
</dbReference>
<name>A0A443QV06_9ACAR</name>
<dbReference type="PANTHER" id="PTHR13794">
    <property type="entry name" value="ENOLASE SUPERFAMILY, MANDELATE RACEMASE"/>
    <property type="match status" value="1"/>
</dbReference>
<dbReference type="STRING" id="299467.A0A443QV06"/>
<dbReference type="Proteomes" id="UP000288716">
    <property type="component" value="Unassembled WGS sequence"/>
</dbReference>
<evidence type="ECO:0000259" key="4">
    <source>
        <dbReference type="SMART" id="SM00922"/>
    </source>
</evidence>
<dbReference type="OrthoDB" id="14161at2759"/>
<gene>
    <name evidence="5" type="ORF">B4U80_12610</name>
</gene>
<dbReference type="InterPro" id="IPR036849">
    <property type="entry name" value="Enolase-like_C_sf"/>
</dbReference>
<protein>
    <submittedName>
        <fullName evidence="5">Mitochondrial enolase superfamily member 1-like protein</fullName>
    </submittedName>
</protein>
<dbReference type="VEuPathDB" id="VectorBase:LDEU014168"/>
<dbReference type="InterPro" id="IPR046945">
    <property type="entry name" value="RHMD-like"/>
</dbReference>
<dbReference type="SMART" id="SM00922">
    <property type="entry name" value="MR_MLE"/>
    <property type="match status" value="1"/>
</dbReference>
<dbReference type="GO" id="GO:0016052">
    <property type="term" value="P:carbohydrate catabolic process"/>
    <property type="evidence" value="ECO:0007669"/>
    <property type="project" value="TreeGrafter"/>
</dbReference>
<dbReference type="Pfam" id="PF13378">
    <property type="entry name" value="MR_MLE_C"/>
    <property type="match status" value="1"/>
</dbReference>
<dbReference type="GO" id="GO:0009063">
    <property type="term" value="P:amino acid catabolic process"/>
    <property type="evidence" value="ECO:0007669"/>
    <property type="project" value="InterPro"/>
</dbReference>
<comment type="cofactor">
    <cofactor evidence="1">
        <name>Mg(2+)</name>
        <dbReference type="ChEBI" id="CHEBI:18420"/>
    </cofactor>
</comment>
<comment type="caution">
    <text evidence="5">The sequence shown here is derived from an EMBL/GenBank/DDBJ whole genome shotgun (WGS) entry which is preliminary data.</text>
</comment>
<reference evidence="5 6" key="1">
    <citation type="journal article" date="2018" name="Gigascience">
        <title>Genomes of trombidid mites reveal novel predicted allergens and laterally-transferred genes associated with secondary metabolism.</title>
        <authorList>
            <person name="Dong X."/>
            <person name="Chaisiri K."/>
            <person name="Xia D."/>
            <person name="Armstrong S.D."/>
            <person name="Fang Y."/>
            <person name="Donnelly M.J."/>
            <person name="Kadowaki T."/>
            <person name="McGarry J.W."/>
            <person name="Darby A.C."/>
            <person name="Makepeace B.L."/>
        </authorList>
    </citation>
    <scope>NUCLEOTIDE SEQUENCE [LARGE SCALE GENOMIC DNA]</scope>
    <source>
        <strain evidence="5">UoL-UT</strain>
    </source>
</reference>
<evidence type="ECO:0000313" key="6">
    <source>
        <dbReference type="Proteomes" id="UP000288716"/>
    </source>
</evidence>
<dbReference type="InterPro" id="IPR018110">
    <property type="entry name" value="Mandel_Rmase/mucon_lact_enz_CS"/>
</dbReference>
<dbReference type="SUPFAM" id="SSF51604">
    <property type="entry name" value="Enolase C-terminal domain-like"/>
    <property type="match status" value="1"/>
</dbReference>